<dbReference type="GO" id="GO:0005886">
    <property type="term" value="C:plasma membrane"/>
    <property type="evidence" value="ECO:0007669"/>
    <property type="project" value="TreeGrafter"/>
</dbReference>
<keyword evidence="2" id="KW-1133">Transmembrane helix</keyword>
<evidence type="ECO:0000256" key="1">
    <source>
        <dbReference type="SAM" id="MobiDB-lite"/>
    </source>
</evidence>
<dbReference type="PATRIC" id="fig|1684.5.peg.1229"/>
<keyword evidence="4" id="KW-1185">Reference proteome</keyword>
<feature type="transmembrane region" description="Helical" evidence="2">
    <location>
        <begin position="126"/>
        <end position="145"/>
    </location>
</feature>
<feature type="transmembrane region" description="Helical" evidence="2">
    <location>
        <begin position="151"/>
        <end position="173"/>
    </location>
</feature>
<evidence type="ECO:0000313" key="4">
    <source>
        <dbReference type="Proteomes" id="UP000033567"/>
    </source>
</evidence>
<dbReference type="PANTHER" id="PTHR34989:SF1">
    <property type="entry name" value="PROTEIN HDED"/>
    <property type="match status" value="1"/>
</dbReference>
<dbReference type="Proteomes" id="UP000033567">
    <property type="component" value="Unassembled WGS sequence"/>
</dbReference>
<feature type="region of interest" description="Disordered" evidence="1">
    <location>
        <begin position="1"/>
        <end position="28"/>
    </location>
</feature>
<evidence type="ECO:0000256" key="2">
    <source>
        <dbReference type="SAM" id="Phobius"/>
    </source>
</evidence>
<dbReference type="PANTHER" id="PTHR34989">
    <property type="entry name" value="PROTEIN HDED"/>
    <property type="match status" value="1"/>
</dbReference>
<name>A0A0F4KVT3_9BIFI</name>
<keyword evidence="2" id="KW-0472">Membrane</keyword>
<accession>A0A0F4KVT3</accession>
<organism evidence="3 4">
    <name type="scientific">Bifidobacterium mellis</name>
    <dbReference type="NCBI Taxonomy" id="1293823"/>
    <lineage>
        <taxon>Bacteria</taxon>
        <taxon>Bacillati</taxon>
        <taxon>Actinomycetota</taxon>
        <taxon>Actinomycetes</taxon>
        <taxon>Bifidobacteriales</taxon>
        <taxon>Bifidobacteriaceae</taxon>
        <taxon>Bifidobacterium</taxon>
    </lineage>
</organism>
<keyword evidence="2" id="KW-0812">Transmembrane</keyword>
<dbReference type="RefSeq" id="WP_045935632.1">
    <property type="nucleotide sequence ID" value="NZ_KQ033885.1"/>
</dbReference>
<feature type="transmembrane region" description="Helical" evidence="2">
    <location>
        <begin position="185"/>
        <end position="204"/>
    </location>
</feature>
<comment type="caution">
    <text evidence="3">The sequence shown here is derived from an EMBL/GenBank/DDBJ whole genome shotgun (WGS) entry which is preliminary data.</text>
</comment>
<feature type="transmembrane region" description="Helical" evidence="2">
    <location>
        <begin position="210"/>
        <end position="232"/>
    </location>
</feature>
<sequence length="237" mass="25140">MTDPMQGGQPNQYGGQDSSQNNGQYQNNYGQNNYGQYGQYPGYQGRPPRMDPFSMIAEDLGFKTLRAIRTIMGVMGVIGVILGLALLLRPDKTLIAVTVVLGIYFIISGVVRLATSIVSKGLPGGWRVLGVLFGALIAVGGIVIVRNTALSASALTLLVTIIVGISWIMEGVMSLAASWGLPHSGWAIFSGIVSIIAGIIVMIYPLSSVIFLVIFSGCALLVLGVVSIIRAFTFGRN</sequence>
<feature type="transmembrane region" description="Helical" evidence="2">
    <location>
        <begin position="94"/>
        <end position="114"/>
    </location>
</feature>
<reference evidence="3 4" key="1">
    <citation type="submission" date="2014-12" db="EMBL/GenBank/DDBJ databases">
        <title>Comparative genomics of the lactic acid bacteria isolated from the honey bee gut.</title>
        <authorList>
            <person name="Ellegaard K.M."/>
            <person name="Tamarit D."/>
            <person name="Javelind E."/>
            <person name="Olofsson T."/>
            <person name="Andersson S.G."/>
            <person name="Vasquez A."/>
        </authorList>
    </citation>
    <scope>NUCLEOTIDE SEQUENCE [LARGE SCALE GENOMIC DNA]</scope>
    <source>
        <strain evidence="3 4">Bin7</strain>
    </source>
</reference>
<feature type="transmembrane region" description="Helical" evidence="2">
    <location>
        <begin position="70"/>
        <end position="88"/>
    </location>
</feature>
<evidence type="ECO:0000313" key="3">
    <source>
        <dbReference type="EMBL" id="KJY50475.1"/>
    </source>
</evidence>
<dbReference type="AlphaFoldDB" id="A0A0F4KVT3"/>
<dbReference type="InterPro" id="IPR052712">
    <property type="entry name" value="Acid_resist_chaperone_HdeD"/>
</dbReference>
<protein>
    <submittedName>
        <fullName evidence="3">Putative integral membrane protein</fullName>
    </submittedName>
</protein>
<gene>
    <name evidence="3" type="ORF">JF70_11710</name>
</gene>
<feature type="compositionally biased region" description="Low complexity" evidence="1">
    <location>
        <begin position="11"/>
        <end position="28"/>
    </location>
</feature>
<proteinExistence type="predicted"/>
<dbReference type="Pfam" id="PF03729">
    <property type="entry name" value="DUF308"/>
    <property type="match status" value="2"/>
</dbReference>
<dbReference type="EMBL" id="JWMF01000007">
    <property type="protein sequence ID" value="KJY50475.1"/>
    <property type="molecule type" value="Genomic_DNA"/>
</dbReference>
<dbReference type="InterPro" id="IPR005325">
    <property type="entry name" value="DUF308_memb"/>
</dbReference>